<dbReference type="Gene3D" id="3.40.50.150">
    <property type="entry name" value="Vaccinia Virus protein VP39"/>
    <property type="match status" value="1"/>
</dbReference>
<dbReference type="GO" id="GO:0008170">
    <property type="term" value="F:N-methyltransferase activity"/>
    <property type="evidence" value="ECO:0007669"/>
    <property type="project" value="InterPro"/>
</dbReference>
<evidence type="ECO:0000256" key="1">
    <source>
        <dbReference type="SAM" id="MobiDB-lite"/>
    </source>
</evidence>
<name>A0A5D0TQL0_9ACTN</name>
<organism evidence="3 4">
    <name type="scientific">Actinomadura syzygii</name>
    <dbReference type="NCBI Taxonomy" id="1427538"/>
    <lineage>
        <taxon>Bacteria</taxon>
        <taxon>Bacillati</taxon>
        <taxon>Actinomycetota</taxon>
        <taxon>Actinomycetes</taxon>
        <taxon>Streptosporangiales</taxon>
        <taxon>Thermomonosporaceae</taxon>
        <taxon>Actinomadura</taxon>
    </lineage>
</organism>
<dbReference type="EMBL" id="VSFF01000016">
    <property type="protein sequence ID" value="TYC08591.1"/>
    <property type="molecule type" value="Genomic_DNA"/>
</dbReference>
<dbReference type="InterPro" id="IPR003356">
    <property type="entry name" value="DNA_methylase_A-5"/>
</dbReference>
<reference evidence="3 4" key="1">
    <citation type="submission" date="2019-08" db="EMBL/GenBank/DDBJ databases">
        <title>Actinomadura sp. nov. CYP1-5 isolated from mountain soil.</title>
        <authorList>
            <person name="Songsumanus A."/>
            <person name="Kuncharoen N."/>
            <person name="Kudo T."/>
            <person name="Yuki M."/>
            <person name="Igarashi Y."/>
            <person name="Tanasupawat S."/>
        </authorList>
    </citation>
    <scope>NUCLEOTIDE SEQUENCE [LARGE SCALE GENOMIC DNA]</scope>
    <source>
        <strain evidence="3 4">GKU157</strain>
    </source>
</reference>
<dbReference type="OrthoDB" id="9784823at2"/>
<dbReference type="GO" id="GO:0003677">
    <property type="term" value="F:DNA binding"/>
    <property type="evidence" value="ECO:0007669"/>
    <property type="project" value="InterPro"/>
</dbReference>
<feature type="compositionally biased region" description="Polar residues" evidence="1">
    <location>
        <begin position="242"/>
        <end position="254"/>
    </location>
</feature>
<dbReference type="Proteomes" id="UP000322634">
    <property type="component" value="Unassembled WGS sequence"/>
</dbReference>
<dbReference type="GO" id="GO:0032259">
    <property type="term" value="P:methylation"/>
    <property type="evidence" value="ECO:0007669"/>
    <property type="project" value="UniProtKB-KW"/>
</dbReference>
<dbReference type="AlphaFoldDB" id="A0A5D0TQL0"/>
<feature type="domain" description="DNA methylase adenine-specific" evidence="2">
    <location>
        <begin position="98"/>
        <end position="201"/>
    </location>
</feature>
<dbReference type="InterPro" id="IPR029063">
    <property type="entry name" value="SAM-dependent_MTases_sf"/>
</dbReference>
<keyword evidence="4" id="KW-1185">Reference proteome</keyword>
<proteinExistence type="predicted"/>
<dbReference type="Pfam" id="PF02384">
    <property type="entry name" value="N6_Mtase"/>
    <property type="match status" value="1"/>
</dbReference>
<sequence>MNGYGRIVRLLKANAGAKRMTEVFDDFVEMAALAFRNVVDPVEHDRREEQYLRTAGHYDRAALDRFARALALVTLVMQTQPCDVLGRLYMELDLGNEHLGQFFTPYDVARLVASMRAEPVIEQARDHGFAELYEPTCGPGAFIVAVSQAMREHGLNPQTQLHVTAEDVSPQAVHMVYVHLALLHIPAVVHRRDTLTLQRFDTWPTPAHVLGGWSQRLRWARAVDGSRALIGRTPPPAGPPSSGDTGSQLLTRAR</sequence>
<protein>
    <submittedName>
        <fullName evidence="3">N-6 DNA methylase</fullName>
    </submittedName>
</protein>
<dbReference type="PRINTS" id="PR00507">
    <property type="entry name" value="N12N6MTFRASE"/>
</dbReference>
<evidence type="ECO:0000313" key="4">
    <source>
        <dbReference type="Proteomes" id="UP000322634"/>
    </source>
</evidence>
<accession>A0A5D0TQL0</accession>
<keyword evidence="3" id="KW-0489">Methyltransferase</keyword>
<keyword evidence="3" id="KW-0808">Transferase</keyword>
<evidence type="ECO:0000259" key="2">
    <source>
        <dbReference type="Pfam" id="PF02384"/>
    </source>
</evidence>
<feature type="region of interest" description="Disordered" evidence="1">
    <location>
        <begin position="228"/>
        <end position="254"/>
    </location>
</feature>
<evidence type="ECO:0000313" key="3">
    <source>
        <dbReference type="EMBL" id="TYC08591.1"/>
    </source>
</evidence>
<comment type="caution">
    <text evidence="3">The sequence shown here is derived from an EMBL/GenBank/DDBJ whole genome shotgun (WGS) entry which is preliminary data.</text>
</comment>
<dbReference type="SUPFAM" id="SSF53335">
    <property type="entry name" value="S-adenosyl-L-methionine-dependent methyltransferases"/>
    <property type="match status" value="1"/>
</dbReference>
<gene>
    <name evidence="3" type="ORF">FXF65_37495</name>
</gene>